<organism evidence="3 4">
    <name type="scientific">Candidatus Nitrobium versatile</name>
    <dbReference type="NCBI Taxonomy" id="2884831"/>
    <lineage>
        <taxon>Bacteria</taxon>
        <taxon>Pseudomonadati</taxon>
        <taxon>Nitrospirota</taxon>
        <taxon>Nitrospiria</taxon>
        <taxon>Nitrospirales</taxon>
        <taxon>Nitrospiraceae</taxon>
        <taxon>Candidatus Nitrobium</taxon>
    </lineage>
</organism>
<evidence type="ECO:0000259" key="2">
    <source>
        <dbReference type="Pfam" id="PF05239"/>
    </source>
</evidence>
<comment type="caution">
    <text evidence="3">The sequence shown here is derived from an EMBL/GenBank/DDBJ whole genome shotgun (WGS) entry which is preliminary data.</text>
</comment>
<accession>A0A953JBU0</accession>
<sequence>MLRGLKPLSGYKVLARDGEIGKVHDFLFDEHRWTIRYLVVDTGKWISGRRVLISPEVVGEPQEEKQGIPVRLTREQVRSSPGIDMDLPLTRRRQRDLHRYYGWSSYWAGEEDAVLSLSPPTESPPPEQRGTGPSTEPPNEEQRVSLWSTREVIGYHLRAADGEIGHVDDFIAGDTDWIIRYMAVDTRNWLPGKRVLIVPEWIVSINRHDRKVLVNISREYVKHSPRYDPSVPLSREYEVRFYDYYKWPKYWI</sequence>
<dbReference type="GO" id="GO:0030077">
    <property type="term" value="C:plasma membrane light-harvesting complex"/>
    <property type="evidence" value="ECO:0007669"/>
    <property type="project" value="InterPro"/>
</dbReference>
<evidence type="ECO:0000313" key="4">
    <source>
        <dbReference type="Proteomes" id="UP000705867"/>
    </source>
</evidence>
<dbReference type="InterPro" id="IPR014747">
    <property type="entry name" value="Bac_photo_RC_H_C"/>
</dbReference>
<dbReference type="Gene3D" id="3.90.50.10">
    <property type="entry name" value="Photosynthetic Reaction Center, subunit H, domain 2"/>
    <property type="match status" value="2"/>
</dbReference>
<protein>
    <submittedName>
        <fullName evidence="3">PRC-barrel domain-containing protein</fullName>
    </submittedName>
</protein>
<dbReference type="InterPro" id="IPR027275">
    <property type="entry name" value="PRC-brl_dom"/>
</dbReference>
<reference evidence="3" key="2">
    <citation type="submission" date="2021-08" db="EMBL/GenBank/DDBJ databases">
        <authorList>
            <person name="Dalcin Martins P."/>
        </authorList>
    </citation>
    <scope>NUCLEOTIDE SEQUENCE</scope>
    <source>
        <strain evidence="3">MAG_39</strain>
    </source>
</reference>
<dbReference type="Proteomes" id="UP000705867">
    <property type="component" value="Unassembled WGS sequence"/>
</dbReference>
<name>A0A953JBU0_9BACT</name>
<dbReference type="AlphaFoldDB" id="A0A953JBU0"/>
<feature type="domain" description="PRC-barrel" evidence="2">
    <location>
        <begin position="8"/>
        <end position="71"/>
    </location>
</feature>
<evidence type="ECO:0000256" key="1">
    <source>
        <dbReference type="SAM" id="MobiDB-lite"/>
    </source>
</evidence>
<feature type="region of interest" description="Disordered" evidence="1">
    <location>
        <begin position="115"/>
        <end position="143"/>
    </location>
</feature>
<dbReference type="Pfam" id="PF05239">
    <property type="entry name" value="PRC"/>
    <property type="match status" value="1"/>
</dbReference>
<reference evidence="3" key="1">
    <citation type="journal article" date="2021" name="bioRxiv">
        <title>Unraveling nitrogen, sulfur and carbon metabolic pathways and microbial community transcriptional responses to substrate deprivation and toxicity stresses in a bioreactor mimicking anoxic brackish coastal sediment conditions.</title>
        <authorList>
            <person name="Martins P.D."/>
            <person name="Echeveste M.J."/>
            <person name="Arshad A."/>
            <person name="Kurth J."/>
            <person name="Ouboter H."/>
            <person name="Jetten M.S.M."/>
            <person name="Welte C.U."/>
        </authorList>
    </citation>
    <scope>NUCLEOTIDE SEQUENCE</scope>
    <source>
        <strain evidence="3">MAG_39</strain>
    </source>
</reference>
<dbReference type="GO" id="GO:0019684">
    <property type="term" value="P:photosynthesis, light reaction"/>
    <property type="evidence" value="ECO:0007669"/>
    <property type="project" value="InterPro"/>
</dbReference>
<gene>
    <name evidence="3" type="ORF">K8I29_02000</name>
</gene>
<dbReference type="SUPFAM" id="SSF50346">
    <property type="entry name" value="PRC-barrel domain"/>
    <property type="match status" value="2"/>
</dbReference>
<dbReference type="EMBL" id="JAIOIV010000016">
    <property type="protein sequence ID" value="MBZ0154971.1"/>
    <property type="molecule type" value="Genomic_DNA"/>
</dbReference>
<dbReference type="InterPro" id="IPR011033">
    <property type="entry name" value="PRC_barrel-like_sf"/>
</dbReference>
<evidence type="ECO:0000313" key="3">
    <source>
        <dbReference type="EMBL" id="MBZ0154971.1"/>
    </source>
</evidence>
<proteinExistence type="predicted"/>